<comment type="catalytic activity">
    <reaction evidence="16">
        <text>a ubiquinone + n Na(+)(in) + NADH + H(+) = a ubiquinol + n Na(+)(out) + NAD(+)</text>
        <dbReference type="Rhea" id="RHEA:47748"/>
        <dbReference type="Rhea" id="RHEA-COMP:9565"/>
        <dbReference type="Rhea" id="RHEA-COMP:9566"/>
        <dbReference type="ChEBI" id="CHEBI:15378"/>
        <dbReference type="ChEBI" id="CHEBI:16389"/>
        <dbReference type="ChEBI" id="CHEBI:17976"/>
        <dbReference type="ChEBI" id="CHEBI:29101"/>
        <dbReference type="ChEBI" id="CHEBI:57540"/>
        <dbReference type="ChEBI" id="CHEBI:57945"/>
        <dbReference type="EC" id="7.2.1.1"/>
    </reaction>
</comment>
<feature type="transmembrane region" description="Helical" evidence="16">
    <location>
        <begin position="359"/>
        <end position="379"/>
    </location>
</feature>
<comment type="subcellular location">
    <subcellularLocation>
        <location evidence="16">Cell membrane</location>
        <topology evidence="16">Multi-pass membrane protein</topology>
    </subcellularLocation>
</comment>
<keyword evidence="14 16" id="KW-0472">Membrane</keyword>
<evidence type="ECO:0000256" key="16">
    <source>
        <dbReference type="HAMAP-Rule" id="MF_00426"/>
    </source>
</evidence>
<evidence type="ECO:0000256" key="13">
    <source>
        <dbReference type="ARBA" id="ARBA00023075"/>
    </source>
</evidence>
<keyword evidence="1 16" id="KW-0813">Transport</keyword>
<keyword evidence="4 16" id="KW-0597">Phosphoprotein</keyword>
<feature type="transmembrane region" description="Helical" evidence="16">
    <location>
        <begin position="57"/>
        <end position="75"/>
    </location>
</feature>
<dbReference type="InterPro" id="IPR004338">
    <property type="entry name" value="NqrB/RnfD"/>
</dbReference>
<keyword evidence="18" id="KW-1185">Reference proteome</keyword>
<feature type="transmembrane region" description="Helical" evidence="16">
    <location>
        <begin position="95"/>
        <end position="116"/>
    </location>
</feature>
<dbReference type="EMBL" id="JACOOK010000001">
    <property type="protein sequence ID" value="MBC5615475.1"/>
    <property type="molecule type" value="Genomic_DNA"/>
</dbReference>
<feature type="modified residue" description="FMN phosphoryl threonine" evidence="16">
    <location>
        <position position="217"/>
    </location>
</feature>
<evidence type="ECO:0000256" key="2">
    <source>
        <dbReference type="ARBA" id="ARBA00022475"/>
    </source>
</evidence>
<dbReference type="NCBIfam" id="NF003756">
    <property type="entry name" value="PRK05349.1"/>
    <property type="match status" value="1"/>
</dbReference>
<dbReference type="EC" id="7.2.1.1" evidence="16"/>
<keyword evidence="8 16" id="KW-1278">Translocase</keyword>
<feature type="transmembrane region" description="Helical" evidence="16">
    <location>
        <begin position="305"/>
        <end position="323"/>
    </location>
</feature>
<evidence type="ECO:0000256" key="3">
    <source>
        <dbReference type="ARBA" id="ARBA00022519"/>
    </source>
</evidence>
<comment type="caution">
    <text evidence="17">The sequence shown here is derived from an EMBL/GenBank/DDBJ whole genome shotgun (WGS) entry which is preliminary data.</text>
</comment>
<dbReference type="Pfam" id="PF03116">
    <property type="entry name" value="NQR2_RnfD_RnfE"/>
    <property type="match status" value="1"/>
</dbReference>
<keyword evidence="9 16" id="KW-1133">Transmembrane helix</keyword>
<feature type="transmembrane region" description="Helical" evidence="16">
    <location>
        <begin position="243"/>
        <end position="270"/>
    </location>
</feature>
<dbReference type="Proteomes" id="UP000636891">
    <property type="component" value="Unassembled WGS sequence"/>
</dbReference>
<keyword evidence="5 16" id="KW-0285">Flavoprotein</keyword>
<keyword evidence="7 16" id="KW-0812">Transmembrane</keyword>
<evidence type="ECO:0000256" key="5">
    <source>
        <dbReference type="ARBA" id="ARBA00022630"/>
    </source>
</evidence>
<evidence type="ECO:0000313" key="18">
    <source>
        <dbReference type="Proteomes" id="UP000636891"/>
    </source>
</evidence>
<keyword evidence="12 16" id="KW-0406">Ion transport</keyword>
<keyword evidence="11 16" id="KW-0915">Sodium</keyword>
<reference evidence="17 18" key="1">
    <citation type="submission" date="2020-08" db="EMBL/GenBank/DDBJ databases">
        <title>Genome public.</title>
        <authorList>
            <person name="Liu C."/>
            <person name="Sun Q."/>
        </authorList>
    </citation>
    <scope>NUCLEOTIDE SEQUENCE [LARGE SCALE GENOMIC DNA]</scope>
    <source>
        <strain evidence="17 18">New-7</strain>
    </source>
</reference>
<name>A0ABR7CJD2_9BACT</name>
<evidence type="ECO:0000256" key="4">
    <source>
        <dbReference type="ARBA" id="ARBA00022553"/>
    </source>
</evidence>
<evidence type="ECO:0000256" key="8">
    <source>
        <dbReference type="ARBA" id="ARBA00022967"/>
    </source>
</evidence>
<feature type="transmembrane region" description="Helical" evidence="16">
    <location>
        <begin position="174"/>
        <end position="193"/>
    </location>
</feature>
<gene>
    <name evidence="16" type="primary">nqrB</name>
    <name evidence="17" type="ORF">H8S08_00380</name>
</gene>
<dbReference type="InterPro" id="IPR010966">
    <property type="entry name" value="NqrB"/>
</dbReference>
<organism evidence="17 18">
    <name type="scientific">Alistipes hominis</name>
    <dbReference type="NCBI Taxonomy" id="2763015"/>
    <lineage>
        <taxon>Bacteria</taxon>
        <taxon>Pseudomonadati</taxon>
        <taxon>Bacteroidota</taxon>
        <taxon>Bacteroidia</taxon>
        <taxon>Bacteroidales</taxon>
        <taxon>Rikenellaceae</taxon>
        <taxon>Alistipes</taxon>
    </lineage>
</organism>
<protein>
    <recommendedName>
        <fullName evidence="16">Na(+)-translocating NADH-quinone reductase subunit B</fullName>
        <shortName evidence="16">Na(+)-NQR subunit B</shortName>
        <shortName evidence="16">Na(+)-translocating NQR subunit B</shortName>
        <ecNumber evidence="16">7.2.1.1</ecNumber>
    </recommendedName>
    <alternativeName>
        <fullName evidence="16">NQR complex subunit B</fullName>
    </alternativeName>
    <alternativeName>
        <fullName evidence="16">NQR-1 subunit B</fullName>
    </alternativeName>
</protein>
<evidence type="ECO:0000256" key="9">
    <source>
        <dbReference type="ARBA" id="ARBA00022989"/>
    </source>
</evidence>
<comment type="similarity">
    <text evidence="16">Belongs to the NqrB/RnfD family.</text>
</comment>
<dbReference type="NCBIfam" id="TIGR01937">
    <property type="entry name" value="nqrB"/>
    <property type="match status" value="1"/>
</dbReference>
<proteinExistence type="inferred from homology"/>
<keyword evidence="3" id="KW-0997">Cell inner membrane</keyword>
<keyword evidence="10 16" id="KW-0520">NAD</keyword>
<feature type="transmembrane region" description="Helical" evidence="16">
    <location>
        <begin position="277"/>
        <end position="299"/>
    </location>
</feature>
<sequence>MKGLRNFIDKIKPNFEKGGKFEKLHSTFDAFETFLFVPNHVTRSGSHIRDSIDLKRVMIVVVVALMPALLFGMYNTGLQHFRAIGAGDAPFWTCFWFGLLKVLPIIIVSYVVGLGIEFISAQIRHHEVNEGFLVSGMLIPLVMPVDVPLWMVAVATAFAVIIGKEVFGGTGMNIFNPALLARAFIFFAYTPYISGEKIWIAGLTKGEGVVDGFSGATPLADAASAVLTGSQQIHWTQGGPLDWFLGTIPGCIGETSTLAILIGAAILLWTGIASWRVMLSVFAGGYLMGLLFNLIGANAYMDIPAYYHLIIGGFAFGAVFMATDPVTGSQTNVGKYIYGFLIGVMAVLIRVLNPGYPEGMMLSILFMNAVAPLIDYYVVQANIRRRNRRLKLAK</sequence>
<comment type="function">
    <text evidence="16">NQR complex catalyzes the reduction of ubiquinone-1 to ubiquinol by two successive reactions, coupled with the transport of Na(+) ions from the cytoplasm to the periplasm. NqrA to NqrE are probably involved in the second step, the conversion of ubisemiquinone to ubiquinol.</text>
</comment>
<evidence type="ECO:0000256" key="14">
    <source>
        <dbReference type="ARBA" id="ARBA00023136"/>
    </source>
</evidence>
<keyword evidence="15 16" id="KW-0739">Sodium transport</keyword>
<feature type="transmembrane region" description="Helical" evidence="16">
    <location>
        <begin position="149"/>
        <end position="167"/>
    </location>
</feature>
<feature type="transmembrane region" description="Helical" evidence="16">
    <location>
        <begin position="128"/>
        <end position="143"/>
    </location>
</feature>
<evidence type="ECO:0000256" key="1">
    <source>
        <dbReference type="ARBA" id="ARBA00022448"/>
    </source>
</evidence>
<evidence type="ECO:0000256" key="15">
    <source>
        <dbReference type="ARBA" id="ARBA00023201"/>
    </source>
</evidence>
<dbReference type="PIRSF" id="PIRSF016055">
    <property type="entry name" value="NADH-UbQ_OxRdtase_B_su"/>
    <property type="match status" value="1"/>
</dbReference>
<evidence type="ECO:0000256" key="12">
    <source>
        <dbReference type="ARBA" id="ARBA00023065"/>
    </source>
</evidence>
<evidence type="ECO:0000256" key="11">
    <source>
        <dbReference type="ARBA" id="ARBA00023053"/>
    </source>
</evidence>
<keyword evidence="13 16" id="KW-0830">Ubiquinone</keyword>
<evidence type="ECO:0000256" key="10">
    <source>
        <dbReference type="ARBA" id="ARBA00023027"/>
    </source>
</evidence>
<keyword evidence="6 16" id="KW-0288">FMN</keyword>
<evidence type="ECO:0000313" key="17">
    <source>
        <dbReference type="EMBL" id="MBC5615475.1"/>
    </source>
</evidence>
<accession>A0ABR7CJD2</accession>
<dbReference type="PANTHER" id="PTHR30578:SF1">
    <property type="entry name" value="NA(+)-TRANSLOCATING NADH-QUINONE REDUCTASE SUBUNIT B"/>
    <property type="match status" value="1"/>
</dbReference>
<dbReference type="PANTHER" id="PTHR30578">
    <property type="entry name" value="ELECTRON TRANSPORT COMPLEX PROTEIN RNFD"/>
    <property type="match status" value="1"/>
</dbReference>
<feature type="transmembrane region" description="Helical" evidence="16">
    <location>
        <begin position="335"/>
        <end position="353"/>
    </location>
</feature>
<dbReference type="HAMAP" id="MF_00426">
    <property type="entry name" value="NqrB"/>
    <property type="match status" value="1"/>
</dbReference>
<evidence type="ECO:0000256" key="6">
    <source>
        <dbReference type="ARBA" id="ARBA00022643"/>
    </source>
</evidence>
<dbReference type="RefSeq" id="WP_101570792.1">
    <property type="nucleotide sequence ID" value="NZ_JACOOK010000001.1"/>
</dbReference>
<comment type="subunit">
    <text evidence="16">Composed of six subunits; NqrA, NqrB, NqrC, NqrD, NqrE and NqrF.</text>
</comment>
<comment type="cofactor">
    <cofactor evidence="16">
        <name>FMN</name>
        <dbReference type="ChEBI" id="CHEBI:58210"/>
    </cofactor>
</comment>
<keyword evidence="2 16" id="KW-1003">Cell membrane</keyword>
<evidence type="ECO:0000256" key="7">
    <source>
        <dbReference type="ARBA" id="ARBA00022692"/>
    </source>
</evidence>